<dbReference type="AlphaFoldDB" id="A0A918X9V3"/>
<comment type="caution">
    <text evidence="2">The sequence shown here is derived from an EMBL/GenBank/DDBJ whole genome shotgun (WGS) entry which is preliminary data.</text>
</comment>
<sequence length="150" mass="15819">MAGARGCPGGGIVGLFQLLSEHGEAIEADFQRYYQTDIRDAFTPGTGLTWRRVRALLVSLPADSALARSMGGEDAIWTLETQLLAGIHDRLAEGNWQRGNAGAKSPSRRPSPIPRPGVGAGRIGGTERDPQEVAAYLAGLQPATGVVNGR</sequence>
<accession>A0A918X9V3</accession>
<dbReference type="EMBL" id="BMVC01000035">
    <property type="protein sequence ID" value="GHD19547.1"/>
    <property type="molecule type" value="Genomic_DNA"/>
</dbReference>
<dbReference type="Proteomes" id="UP000638353">
    <property type="component" value="Unassembled WGS sequence"/>
</dbReference>
<evidence type="ECO:0000313" key="3">
    <source>
        <dbReference type="Proteomes" id="UP000638353"/>
    </source>
</evidence>
<gene>
    <name evidence="2" type="ORF">GCM10010334_83320</name>
</gene>
<evidence type="ECO:0000313" key="2">
    <source>
        <dbReference type="EMBL" id="GHD19547.1"/>
    </source>
</evidence>
<reference evidence="2" key="2">
    <citation type="submission" date="2020-09" db="EMBL/GenBank/DDBJ databases">
        <authorList>
            <person name="Sun Q."/>
            <person name="Ohkuma M."/>
        </authorList>
    </citation>
    <scope>NUCLEOTIDE SEQUENCE</scope>
    <source>
        <strain evidence="2">JCM 4637</strain>
    </source>
</reference>
<evidence type="ECO:0000256" key="1">
    <source>
        <dbReference type="SAM" id="MobiDB-lite"/>
    </source>
</evidence>
<organism evidence="2 3">
    <name type="scientific">Streptomyces finlayi</name>
    <dbReference type="NCBI Taxonomy" id="67296"/>
    <lineage>
        <taxon>Bacteria</taxon>
        <taxon>Bacillati</taxon>
        <taxon>Actinomycetota</taxon>
        <taxon>Actinomycetes</taxon>
        <taxon>Kitasatosporales</taxon>
        <taxon>Streptomycetaceae</taxon>
        <taxon>Streptomyces</taxon>
    </lineage>
</organism>
<protein>
    <submittedName>
        <fullName evidence="2">Uncharacterized protein</fullName>
    </submittedName>
</protein>
<name>A0A918X9V3_9ACTN</name>
<proteinExistence type="predicted"/>
<reference evidence="2" key="1">
    <citation type="journal article" date="2014" name="Int. J. Syst. Evol. Microbiol.">
        <title>Complete genome sequence of Corynebacterium casei LMG S-19264T (=DSM 44701T), isolated from a smear-ripened cheese.</title>
        <authorList>
            <consortium name="US DOE Joint Genome Institute (JGI-PGF)"/>
            <person name="Walter F."/>
            <person name="Albersmeier A."/>
            <person name="Kalinowski J."/>
            <person name="Ruckert C."/>
        </authorList>
    </citation>
    <scope>NUCLEOTIDE SEQUENCE</scope>
    <source>
        <strain evidence="2">JCM 4637</strain>
    </source>
</reference>
<feature type="region of interest" description="Disordered" evidence="1">
    <location>
        <begin position="95"/>
        <end position="126"/>
    </location>
</feature>